<organism evidence="1 2">
    <name type="scientific">Paramaledivibacter caminithermalis (strain DSM 15212 / CIP 107654 / DViRD3)</name>
    <name type="common">Clostridium caminithermale</name>
    <dbReference type="NCBI Taxonomy" id="1121301"/>
    <lineage>
        <taxon>Bacteria</taxon>
        <taxon>Bacillati</taxon>
        <taxon>Bacillota</taxon>
        <taxon>Clostridia</taxon>
        <taxon>Peptostreptococcales</taxon>
        <taxon>Caminicellaceae</taxon>
        <taxon>Paramaledivibacter</taxon>
    </lineage>
</organism>
<dbReference type="Gene3D" id="3.40.50.300">
    <property type="entry name" value="P-loop containing nucleotide triphosphate hydrolases"/>
    <property type="match status" value="1"/>
</dbReference>
<dbReference type="EMBL" id="FRAG01000034">
    <property type="protein sequence ID" value="SHK19156.1"/>
    <property type="molecule type" value="Genomic_DNA"/>
</dbReference>
<evidence type="ECO:0000313" key="2">
    <source>
        <dbReference type="Proteomes" id="UP000184465"/>
    </source>
</evidence>
<proteinExistence type="predicted"/>
<dbReference type="Proteomes" id="UP000184465">
    <property type="component" value="Unassembled WGS sequence"/>
</dbReference>
<dbReference type="RefSeq" id="WP_073150686.1">
    <property type="nucleotide sequence ID" value="NZ_FRAG01000034.1"/>
</dbReference>
<dbReference type="OrthoDB" id="9808602at2"/>
<dbReference type="AlphaFoldDB" id="A0A1M6QG19"/>
<evidence type="ECO:0008006" key="3">
    <source>
        <dbReference type="Google" id="ProtNLM"/>
    </source>
</evidence>
<dbReference type="InterPro" id="IPR027417">
    <property type="entry name" value="P-loop_NTPase"/>
</dbReference>
<dbReference type="STRING" id="1121301.SAMN02745912_02561"/>
<reference evidence="1 2" key="1">
    <citation type="submission" date="2016-11" db="EMBL/GenBank/DDBJ databases">
        <authorList>
            <person name="Jaros S."/>
            <person name="Januszkiewicz K."/>
            <person name="Wedrychowicz H."/>
        </authorList>
    </citation>
    <scope>NUCLEOTIDE SEQUENCE [LARGE SCALE GENOMIC DNA]</scope>
    <source>
        <strain evidence="1 2">DSM 15212</strain>
    </source>
</reference>
<name>A0A1M6QG19_PARC5</name>
<evidence type="ECO:0000313" key="1">
    <source>
        <dbReference type="EMBL" id="SHK19156.1"/>
    </source>
</evidence>
<dbReference type="SUPFAM" id="SSF53795">
    <property type="entry name" value="PEP carboxykinase-like"/>
    <property type="match status" value="1"/>
</dbReference>
<accession>A0A1M6QG19</accession>
<keyword evidence="2" id="KW-1185">Reference proteome</keyword>
<sequence>MYNLERIYEIEGITFGVNIGEGFDRNKIHSITEDFLYGIYTIAEDTIKPQYEITIIKMNDKDIDIHIKNIQQLTRVKYLGFHALISKYPNGQQRIVYFPDLMMLANYSITTKKLLIQCYQENEWVNFYIGWMIRELLRTELLCRGKIFIHSSGIELYDKAVLLCGKKGSGKTSSLMEMLDKGFNLIANDQVIVASTGENFMVSCFPMFVGIGIGTLSRFPRFNQWLNDYSNLIIPQYKLVRHKREVDNSFSNEKKLLLVIRELLEKFPSSNFSKASMLKAIIKVEFDNGLDYAKIFEITRVEEKQKILEENLKLENDDVFTDIFGIARCDRQQLKSIKQRLINKVKFYNLKQNLQCIGSYQKIIEVVKEMR</sequence>
<protein>
    <recommendedName>
        <fullName evidence="3">HprK-related kinase B</fullName>
    </recommendedName>
</protein>
<gene>
    <name evidence="1" type="ORF">SAMN02745912_02561</name>
</gene>